<reference evidence="1" key="1">
    <citation type="journal article" date="2020" name="Stud. Mycol.">
        <title>101 Dothideomycetes genomes: a test case for predicting lifestyles and emergence of pathogens.</title>
        <authorList>
            <person name="Haridas S."/>
            <person name="Albert R."/>
            <person name="Binder M."/>
            <person name="Bloem J."/>
            <person name="Labutti K."/>
            <person name="Salamov A."/>
            <person name="Andreopoulos B."/>
            <person name="Baker S."/>
            <person name="Barry K."/>
            <person name="Bills G."/>
            <person name="Bluhm B."/>
            <person name="Cannon C."/>
            <person name="Castanera R."/>
            <person name="Culley D."/>
            <person name="Daum C."/>
            <person name="Ezra D."/>
            <person name="Gonzalez J."/>
            <person name="Henrissat B."/>
            <person name="Kuo A."/>
            <person name="Liang C."/>
            <person name="Lipzen A."/>
            <person name="Lutzoni F."/>
            <person name="Magnuson J."/>
            <person name="Mondo S."/>
            <person name="Nolan M."/>
            <person name="Ohm R."/>
            <person name="Pangilinan J."/>
            <person name="Park H.-J."/>
            <person name="Ramirez L."/>
            <person name="Alfaro M."/>
            <person name="Sun H."/>
            <person name="Tritt A."/>
            <person name="Yoshinaga Y."/>
            <person name="Zwiers L.-H."/>
            <person name="Turgeon B."/>
            <person name="Goodwin S."/>
            <person name="Spatafora J."/>
            <person name="Crous P."/>
            <person name="Grigoriev I."/>
        </authorList>
    </citation>
    <scope>NUCLEOTIDE SEQUENCE</scope>
    <source>
        <strain evidence="1">CBS 473.64</strain>
    </source>
</reference>
<dbReference type="EMBL" id="MU006784">
    <property type="protein sequence ID" value="KAF2640772.1"/>
    <property type="molecule type" value="Genomic_DNA"/>
</dbReference>
<name>A0A6A6S0R5_9PLEO</name>
<evidence type="ECO:0000313" key="1">
    <source>
        <dbReference type="EMBL" id="KAF2640772.1"/>
    </source>
</evidence>
<gene>
    <name evidence="1" type="ORF">P280DRAFT_327000</name>
</gene>
<dbReference type="OrthoDB" id="3799235at2759"/>
<keyword evidence="2" id="KW-1185">Reference proteome</keyword>
<sequence>MDYQAPAGGAGGRGCYNCMSSSVSVTRSCDFFPCQSPRRILGTNVMSTNLTRNPNPALDHVTCLPTPLLHVHALASFAPVSPSWGIVIFICRRRAMQFADSTRRRCLPPCCRLP</sequence>
<organism evidence="1 2">
    <name type="scientific">Massarina eburnea CBS 473.64</name>
    <dbReference type="NCBI Taxonomy" id="1395130"/>
    <lineage>
        <taxon>Eukaryota</taxon>
        <taxon>Fungi</taxon>
        <taxon>Dikarya</taxon>
        <taxon>Ascomycota</taxon>
        <taxon>Pezizomycotina</taxon>
        <taxon>Dothideomycetes</taxon>
        <taxon>Pleosporomycetidae</taxon>
        <taxon>Pleosporales</taxon>
        <taxon>Massarineae</taxon>
        <taxon>Massarinaceae</taxon>
        <taxon>Massarina</taxon>
    </lineage>
</organism>
<accession>A0A6A6S0R5</accession>
<proteinExistence type="predicted"/>
<dbReference type="Proteomes" id="UP000799753">
    <property type="component" value="Unassembled WGS sequence"/>
</dbReference>
<evidence type="ECO:0000313" key="2">
    <source>
        <dbReference type="Proteomes" id="UP000799753"/>
    </source>
</evidence>
<protein>
    <submittedName>
        <fullName evidence="1">Uncharacterized protein</fullName>
    </submittedName>
</protein>
<dbReference type="AlphaFoldDB" id="A0A6A6S0R5"/>